<evidence type="ECO:0000313" key="4">
    <source>
        <dbReference type="Proteomes" id="UP000305675"/>
    </source>
</evidence>
<organism evidence="3 4">
    <name type="scientific">Ferrimonas aestuarii</name>
    <dbReference type="NCBI Taxonomy" id="2569539"/>
    <lineage>
        <taxon>Bacteria</taxon>
        <taxon>Pseudomonadati</taxon>
        <taxon>Pseudomonadota</taxon>
        <taxon>Gammaproteobacteria</taxon>
        <taxon>Alteromonadales</taxon>
        <taxon>Ferrimonadaceae</taxon>
        <taxon>Ferrimonas</taxon>
    </lineage>
</organism>
<evidence type="ECO:0000313" key="3">
    <source>
        <dbReference type="EMBL" id="TKB50152.1"/>
    </source>
</evidence>
<protein>
    <submittedName>
        <fullName evidence="3">Nitrite reductase</fullName>
    </submittedName>
</protein>
<dbReference type="Gene3D" id="1.25.40.10">
    <property type="entry name" value="Tetratricopeptide repeat domain"/>
    <property type="match status" value="1"/>
</dbReference>
<keyword evidence="1" id="KW-0201">Cytochrome c-type biogenesis</keyword>
<gene>
    <name evidence="3" type="ORF">FCL42_19235</name>
</gene>
<dbReference type="InterPro" id="IPR051263">
    <property type="entry name" value="C-type_cytochrome_biogenesis"/>
</dbReference>
<proteinExistence type="predicted"/>
<dbReference type="InterPro" id="IPR011990">
    <property type="entry name" value="TPR-like_helical_dom_sf"/>
</dbReference>
<dbReference type="AlphaFoldDB" id="A0A4U1BI06"/>
<dbReference type="OrthoDB" id="6258553at2"/>
<evidence type="ECO:0000256" key="2">
    <source>
        <dbReference type="SAM" id="Phobius"/>
    </source>
</evidence>
<dbReference type="PANTHER" id="PTHR47870:SF1">
    <property type="entry name" value="CYTOCHROME C-TYPE BIOGENESIS PROTEIN CCMH"/>
    <property type="match status" value="1"/>
</dbReference>
<sequence>MNSLALILGGLTLMVVVVISLCHLRWERQHLAVAGVLSQSEKSQPLVGWGIPLTLIISLIIVSLLIYGKLGRFGDWDSGFDQARVNYLLQANLNQSQMAVREAPEDPYKLMQLAHDFAAGGKYADAVQSLEQAQELMTETAELLGFKAKYLYYRDGRVLGMEATAAASRALQLDKQDFTTRELLASHAFRQKDYQTAIEHWQVIVDSGRGGRFRHAIESAITRAQAKLLTQQQ</sequence>
<dbReference type="Proteomes" id="UP000305675">
    <property type="component" value="Unassembled WGS sequence"/>
</dbReference>
<keyword evidence="2" id="KW-0472">Membrane</keyword>
<reference evidence="3 4" key="1">
    <citation type="submission" date="2019-04" db="EMBL/GenBank/DDBJ databases">
        <authorList>
            <person name="Hwang J.C."/>
        </authorList>
    </citation>
    <scope>NUCLEOTIDE SEQUENCE [LARGE SCALE GENOMIC DNA]</scope>
    <source>
        <strain evidence="3 4">IMCC35002</strain>
    </source>
</reference>
<dbReference type="GO" id="GO:0017004">
    <property type="term" value="P:cytochrome complex assembly"/>
    <property type="evidence" value="ECO:0007669"/>
    <property type="project" value="UniProtKB-KW"/>
</dbReference>
<feature type="transmembrane region" description="Helical" evidence="2">
    <location>
        <begin position="7"/>
        <end position="26"/>
    </location>
</feature>
<name>A0A4U1BI06_9GAMM</name>
<accession>A0A4U1BI06</accession>
<evidence type="ECO:0000256" key="1">
    <source>
        <dbReference type="ARBA" id="ARBA00022748"/>
    </source>
</evidence>
<keyword evidence="2" id="KW-0812">Transmembrane</keyword>
<dbReference type="RefSeq" id="WP_136865058.1">
    <property type="nucleotide sequence ID" value="NZ_SWCJ01000022.1"/>
</dbReference>
<keyword evidence="2" id="KW-1133">Transmembrane helix</keyword>
<dbReference type="SUPFAM" id="SSF48452">
    <property type="entry name" value="TPR-like"/>
    <property type="match status" value="1"/>
</dbReference>
<comment type="caution">
    <text evidence="3">The sequence shown here is derived from an EMBL/GenBank/DDBJ whole genome shotgun (WGS) entry which is preliminary data.</text>
</comment>
<keyword evidence="4" id="KW-1185">Reference proteome</keyword>
<feature type="transmembrane region" description="Helical" evidence="2">
    <location>
        <begin position="46"/>
        <end position="67"/>
    </location>
</feature>
<dbReference type="PANTHER" id="PTHR47870">
    <property type="entry name" value="CYTOCHROME C-TYPE BIOGENESIS PROTEIN CCMH"/>
    <property type="match status" value="1"/>
</dbReference>
<dbReference type="GO" id="GO:0005886">
    <property type="term" value="C:plasma membrane"/>
    <property type="evidence" value="ECO:0007669"/>
    <property type="project" value="TreeGrafter"/>
</dbReference>
<dbReference type="EMBL" id="SWCJ01000022">
    <property type="protein sequence ID" value="TKB50152.1"/>
    <property type="molecule type" value="Genomic_DNA"/>
</dbReference>